<keyword evidence="3 7" id="KW-0378">Hydrolase</keyword>
<evidence type="ECO:0000256" key="3">
    <source>
        <dbReference type="ARBA" id="ARBA00022801"/>
    </source>
</evidence>
<dbReference type="Gene3D" id="2.40.10.10">
    <property type="entry name" value="Trypsin-like serine proteases"/>
    <property type="match status" value="2"/>
</dbReference>
<evidence type="ECO:0000256" key="2">
    <source>
        <dbReference type="ARBA" id="ARBA00022729"/>
    </source>
</evidence>
<dbReference type="InParanoid" id="A0A6J2L5C1"/>
<feature type="domain" description="Peptidase S1" evidence="10">
    <location>
        <begin position="21"/>
        <end position="243"/>
    </location>
</feature>
<dbReference type="RefSeq" id="XP_028362079.1">
    <property type="nucleotide sequence ID" value="XM_028506278.2"/>
</dbReference>
<dbReference type="PANTHER" id="PTHR24271:SF13">
    <property type="entry name" value="CATHEPSIN G"/>
    <property type="match status" value="1"/>
</dbReference>
<dbReference type="GO" id="GO:0005737">
    <property type="term" value="C:cytoplasm"/>
    <property type="evidence" value="ECO:0007669"/>
    <property type="project" value="TreeGrafter"/>
</dbReference>
<feature type="region of interest" description="Disordered" evidence="8">
    <location>
        <begin position="247"/>
        <end position="270"/>
    </location>
</feature>
<dbReference type="Pfam" id="PF00089">
    <property type="entry name" value="Trypsin"/>
    <property type="match status" value="1"/>
</dbReference>
<keyword evidence="5" id="KW-0865">Zymogen</keyword>
<evidence type="ECO:0000259" key="10">
    <source>
        <dbReference type="PROSITE" id="PS50240"/>
    </source>
</evidence>
<dbReference type="FunCoup" id="A0A6J2L5C1">
    <property type="interactions" value="166"/>
</dbReference>
<keyword evidence="11" id="KW-1185">Reference proteome</keyword>
<evidence type="ECO:0000313" key="11">
    <source>
        <dbReference type="Proteomes" id="UP000504628"/>
    </source>
</evidence>
<evidence type="ECO:0000313" key="12">
    <source>
        <dbReference type="RefSeq" id="XP_028362079.1"/>
    </source>
</evidence>
<evidence type="ECO:0000256" key="1">
    <source>
        <dbReference type="ARBA" id="ARBA00022670"/>
    </source>
</evidence>
<dbReference type="GO" id="GO:0006508">
    <property type="term" value="P:proteolysis"/>
    <property type="evidence" value="ECO:0007669"/>
    <property type="project" value="UniProtKB-KW"/>
</dbReference>
<dbReference type="InterPro" id="IPR001314">
    <property type="entry name" value="Peptidase_S1A"/>
</dbReference>
<dbReference type="AlphaFoldDB" id="A0A6J2L5C1"/>
<dbReference type="InterPro" id="IPR009003">
    <property type="entry name" value="Peptidase_S1_PA"/>
</dbReference>
<dbReference type="CDD" id="cd00190">
    <property type="entry name" value="Tryp_SPc"/>
    <property type="match status" value="1"/>
</dbReference>
<dbReference type="PRINTS" id="PR00722">
    <property type="entry name" value="CHYMOTRYPSIN"/>
</dbReference>
<dbReference type="Proteomes" id="UP000504628">
    <property type="component" value="Chromosome 1"/>
</dbReference>
<dbReference type="FunFam" id="2.40.10.10:FF:000005">
    <property type="entry name" value="Serine protease 37"/>
    <property type="match status" value="1"/>
</dbReference>
<keyword evidence="1 7" id="KW-0645">Protease</keyword>
<keyword evidence="6" id="KW-1015">Disulfide bond</keyword>
<dbReference type="FunFam" id="2.40.10.10:FF:000014">
    <property type="entry name" value="Complement factor D"/>
    <property type="match status" value="1"/>
</dbReference>
<sequence>MQFLLILVAFLLLPGAGAEEIIGGREARPHSHPYMAYLRIQSPGARSTCGGFLVREDFVMTAAHCLGSTIMVTLGAHNISRQERTQQRMSVLRAIPHPRYHRQNFQNDIMLLQLTNRARRNRFVRPVTLPRSQAQLRPGSRCTVAGWGLVSRNRQTDTLREVKLAVQRNQVCSNLFNIFNGQSQICVGNQRQRKNAFRGDSGGPLVCNNVAQGIVSYGNRAGTPPGVFTKVSRYLPWINRTMRRFKTAKNQKSHHTTPPMADSSLGQSWL</sequence>
<evidence type="ECO:0000256" key="4">
    <source>
        <dbReference type="ARBA" id="ARBA00022825"/>
    </source>
</evidence>
<dbReference type="PROSITE" id="PS50240">
    <property type="entry name" value="TRYPSIN_DOM"/>
    <property type="match status" value="1"/>
</dbReference>
<proteinExistence type="predicted"/>
<dbReference type="InterPro" id="IPR001254">
    <property type="entry name" value="Trypsin_dom"/>
</dbReference>
<dbReference type="SMART" id="SM00020">
    <property type="entry name" value="Tryp_SPc"/>
    <property type="match status" value="1"/>
</dbReference>
<evidence type="ECO:0000256" key="5">
    <source>
        <dbReference type="ARBA" id="ARBA00023145"/>
    </source>
</evidence>
<keyword evidence="4 7" id="KW-0720">Serine protease</keyword>
<dbReference type="PANTHER" id="PTHR24271">
    <property type="entry name" value="KALLIKREIN-RELATED"/>
    <property type="match status" value="1"/>
</dbReference>
<dbReference type="PROSITE" id="PS00134">
    <property type="entry name" value="TRYPSIN_HIS"/>
    <property type="match status" value="1"/>
</dbReference>
<dbReference type="InterPro" id="IPR043504">
    <property type="entry name" value="Peptidase_S1_PA_chymotrypsin"/>
</dbReference>
<feature type="signal peptide" evidence="9">
    <location>
        <begin position="1"/>
        <end position="18"/>
    </location>
</feature>
<organism evidence="11 12">
    <name type="scientific">Phyllostomus discolor</name>
    <name type="common">pale spear-nosed bat</name>
    <dbReference type="NCBI Taxonomy" id="89673"/>
    <lineage>
        <taxon>Eukaryota</taxon>
        <taxon>Metazoa</taxon>
        <taxon>Chordata</taxon>
        <taxon>Craniata</taxon>
        <taxon>Vertebrata</taxon>
        <taxon>Euteleostomi</taxon>
        <taxon>Mammalia</taxon>
        <taxon>Eutheria</taxon>
        <taxon>Laurasiatheria</taxon>
        <taxon>Chiroptera</taxon>
        <taxon>Yangochiroptera</taxon>
        <taxon>Phyllostomidae</taxon>
        <taxon>Phyllostominae</taxon>
        <taxon>Phyllostomus</taxon>
    </lineage>
</organism>
<keyword evidence="2 9" id="KW-0732">Signal</keyword>
<dbReference type="OrthoDB" id="5565075at2759"/>
<evidence type="ECO:0000256" key="9">
    <source>
        <dbReference type="SAM" id="SignalP"/>
    </source>
</evidence>
<dbReference type="GO" id="GO:0004252">
    <property type="term" value="F:serine-type endopeptidase activity"/>
    <property type="evidence" value="ECO:0007669"/>
    <property type="project" value="InterPro"/>
</dbReference>
<evidence type="ECO:0000256" key="6">
    <source>
        <dbReference type="ARBA" id="ARBA00023157"/>
    </source>
</evidence>
<dbReference type="SUPFAM" id="SSF50494">
    <property type="entry name" value="Trypsin-like serine proteases"/>
    <property type="match status" value="1"/>
</dbReference>
<evidence type="ECO:0000256" key="8">
    <source>
        <dbReference type="SAM" id="MobiDB-lite"/>
    </source>
</evidence>
<dbReference type="GeneID" id="114492074"/>
<name>A0A6J2L5C1_9CHIR</name>
<dbReference type="InterPro" id="IPR033116">
    <property type="entry name" value="TRYPSIN_SER"/>
</dbReference>
<dbReference type="PROSITE" id="PS00135">
    <property type="entry name" value="TRYPSIN_SER"/>
    <property type="match status" value="1"/>
</dbReference>
<dbReference type="InterPro" id="IPR018114">
    <property type="entry name" value="TRYPSIN_HIS"/>
</dbReference>
<reference evidence="12" key="1">
    <citation type="submission" date="2025-08" db="UniProtKB">
        <authorList>
            <consortium name="RefSeq"/>
        </authorList>
    </citation>
    <scope>IDENTIFICATION</scope>
    <source>
        <tissue evidence="12">Muscle</tissue>
    </source>
</reference>
<protein>
    <submittedName>
        <fullName evidence="12">Cathepsin G-like isoform X1</fullName>
    </submittedName>
</protein>
<feature type="chain" id="PRO_5026703767" evidence="9">
    <location>
        <begin position="19"/>
        <end position="270"/>
    </location>
</feature>
<evidence type="ECO:0000256" key="7">
    <source>
        <dbReference type="RuleBase" id="RU363034"/>
    </source>
</evidence>
<dbReference type="KEGG" id="pdic:114492074"/>
<gene>
    <name evidence="12" type="primary">LOC114492074</name>
</gene>
<accession>A0A6J2L5C1</accession>